<evidence type="ECO:0000256" key="1">
    <source>
        <dbReference type="SAM" id="MobiDB-lite"/>
    </source>
</evidence>
<evidence type="ECO:0000313" key="5">
    <source>
        <dbReference type="Proteomes" id="UP000268162"/>
    </source>
</evidence>
<protein>
    <submittedName>
        <fullName evidence="4">Uncharacterized protein</fullName>
    </submittedName>
</protein>
<gene>
    <name evidence="4" type="ORF">BJ085DRAFT_40952</name>
</gene>
<feature type="region of interest" description="Disordered" evidence="1">
    <location>
        <begin position="1"/>
        <end position="51"/>
    </location>
</feature>
<feature type="domain" description="ATPase of the ABC class N-terminal" evidence="3">
    <location>
        <begin position="53"/>
        <end position="226"/>
    </location>
</feature>
<dbReference type="Pfam" id="PF09818">
    <property type="entry name" value="ABC_ATPase"/>
    <property type="match status" value="1"/>
</dbReference>
<evidence type="ECO:0000259" key="2">
    <source>
        <dbReference type="Pfam" id="PF09818"/>
    </source>
</evidence>
<feature type="non-terminal residue" evidence="4">
    <location>
        <position position="270"/>
    </location>
</feature>
<reference evidence="5" key="1">
    <citation type="journal article" date="2018" name="Nat. Microbiol.">
        <title>Leveraging single-cell genomics to expand the fungal tree of life.</title>
        <authorList>
            <person name="Ahrendt S.R."/>
            <person name="Quandt C.A."/>
            <person name="Ciobanu D."/>
            <person name="Clum A."/>
            <person name="Salamov A."/>
            <person name="Andreopoulos B."/>
            <person name="Cheng J.F."/>
            <person name="Woyke T."/>
            <person name="Pelin A."/>
            <person name="Henrissat B."/>
            <person name="Reynolds N.K."/>
            <person name="Benny G.L."/>
            <person name="Smith M.E."/>
            <person name="James T.Y."/>
            <person name="Grigoriev I.V."/>
        </authorList>
    </citation>
    <scope>NUCLEOTIDE SEQUENCE [LARGE SCALE GENOMIC DNA]</scope>
    <source>
        <strain evidence="5">RSA 468</strain>
    </source>
</reference>
<evidence type="ECO:0000259" key="3">
    <source>
        <dbReference type="Pfam" id="PF20446"/>
    </source>
</evidence>
<sequence length="270" mass="30036">MKRPYSQNSNYQGQPWKRFIKKTQSHSGSSDHGSQQQYTSQPNPHSTEGVPFNTLATRLVSMDGKPYPCYKDLPTRFNAPKFTLLIDHIQADPFATASRFRILVEPAAHGFPPELYSTPIRQTALCDYMARAAYRATKTQKVSGPSASSKSGGRGGWHNTVVGGEFDVDAGGQQVLERSAVRMREGVIQFRLTISLPGKGRRIQGHQAKSLLTENLPRIVNTALFHASFDAKHIKSFVDSIDDQEYLRNLLPQHDLIAFVANGAVLPRRS</sequence>
<dbReference type="InterPro" id="IPR019195">
    <property type="entry name" value="ABC_ATPase_put"/>
</dbReference>
<dbReference type="EMBL" id="ML002812">
    <property type="protein sequence ID" value="RKP35679.1"/>
    <property type="molecule type" value="Genomic_DNA"/>
</dbReference>
<dbReference type="Pfam" id="PF20446">
    <property type="entry name" value="ABC_N"/>
    <property type="match status" value="1"/>
</dbReference>
<proteinExistence type="predicted"/>
<accession>A0A4V1J4I5</accession>
<dbReference type="Proteomes" id="UP000268162">
    <property type="component" value="Unassembled WGS sequence"/>
</dbReference>
<evidence type="ECO:0000313" key="4">
    <source>
        <dbReference type="EMBL" id="RKP35679.1"/>
    </source>
</evidence>
<keyword evidence="5" id="KW-1185">Reference proteome</keyword>
<dbReference type="AlphaFoldDB" id="A0A4V1J4I5"/>
<feature type="compositionally biased region" description="Low complexity" evidence="1">
    <location>
        <begin position="25"/>
        <end position="37"/>
    </location>
</feature>
<organism evidence="4 5">
    <name type="scientific">Dimargaris cristalligena</name>
    <dbReference type="NCBI Taxonomy" id="215637"/>
    <lineage>
        <taxon>Eukaryota</taxon>
        <taxon>Fungi</taxon>
        <taxon>Fungi incertae sedis</taxon>
        <taxon>Zoopagomycota</taxon>
        <taxon>Kickxellomycotina</taxon>
        <taxon>Dimargaritomycetes</taxon>
        <taxon>Dimargaritales</taxon>
        <taxon>Dimargaritaceae</taxon>
        <taxon>Dimargaris</taxon>
    </lineage>
</organism>
<feature type="domain" description="ATPase of the ABC class C-terminal" evidence="2">
    <location>
        <begin position="231"/>
        <end position="270"/>
    </location>
</feature>
<name>A0A4V1J4I5_9FUNG</name>
<dbReference type="PANTHER" id="PTHR38149">
    <property type="entry name" value="ATPASE"/>
    <property type="match status" value="1"/>
</dbReference>
<dbReference type="PANTHER" id="PTHR38149:SF1">
    <property type="entry name" value="ATPASE"/>
    <property type="match status" value="1"/>
</dbReference>
<dbReference type="InterPro" id="IPR046834">
    <property type="entry name" value="ABC_ATPase_C"/>
</dbReference>
<feature type="compositionally biased region" description="Polar residues" evidence="1">
    <location>
        <begin position="1"/>
        <end position="13"/>
    </location>
</feature>
<dbReference type="InterPro" id="IPR046833">
    <property type="entry name" value="ABC_N"/>
</dbReference>